<evidence type="ECO:0000256" key="3">
    <source>
        <dbReference type="ARBA" id="ARBA00022553"/>
    </source>
</evidence>
<protein>
    <recommendedName>
        <fullName evidence="2">histidine kinase</fullName>
        <ecNumber evidence="2">2.7.13.3</ecNumber>
    </recommendedName>
</protein>
<dbReference type="Gene3D" id="3.30.450.20">
    <property type="entry name" value="PAS domain"/>
    <property type="match status" value="1"/>
</dbReference>
<evidence type="ECO:0000256" key="7">
    <source>
        <dbReference type="ARBA" id="ARBA00022840"/>
    </source>
</evidence>
<accession>A0ABW7I3I9</accession>
<evidence type="ECO:0000259" key="9">
    <source>
        <dbReference type="PROSITE" id="PS50109"/>
    </source>
</evidence>
<sequence length="371" mass="38474">MSGPEASLEGALWAALPVPALIVDAEDRACRVNPAAEAFLNSSARSLAGQPVWEVLDLDTPIAAAFERARQGGGPLFVADIGIGAGGRAAVQCSLQAAPAPEGGGAMLMLITPRALSGQIMAGRAISGQMLHDPGAHPAARSAIGMAEMLSHEIKNPLAGITGAAQLLSMNLGPEDRELTDLIVSESRRIAALLSQVESYGNLAPPRLAPVNVHDVLRRARRSASLGLASDMRIEEAYDPSLPEAWADADMLLQVLQNLIKNAAEAAGGAGGTITLRSSFEQGARRRAEDGIPAALPLHIEVIDDGPGVPEELKASLFEPFVSGRENGTGLGLALAARIVAVHGGWITAQSQPGRTVFRVSLPLAPRGRAV</sequence>
<dbReference type="InterPro" id="IPR013656">
    <property type="entry name" value="PAS_4"/>
</dbReference>
<evidence type="ECO:0000313" key="10">
    <source>
        <dbReference type="EMBL" id="MFH0252734.1"/>
    </source>
</evidence>
<dbReference type="Pfam" id="PF08448">
    <property type="entry name" value="PAS_4"/>
    <property type="match status" value="1"/>
</dbReference>
<dbReference type="SMART" id="SM00387">
    <property type="entry name" value="HATPase_c"/>
    <property type="match status" value="1"/>
</dbReference>
<dbReference type="EMBL" id="JBIHMM010000001">
    <property type="protein sequence ID" value="MFH0252734.1"/>
    <property type="molecule type" value="Genomic_DNA"/>
</dbReference>
<dbReference type="InterPro" id="IPR004358">
    <property type="entry name" value="Sig_transdc_His_kin-like_C"/>
</dbReference>
<keyword evidence="4" id="KW-0808">Transferase</keyword>
<keyword evidence="11" id="KW-1185">Reference proteome</keyword>
<organism evidence="10 11">
    <name type="scientific">Roseovarius aquimarinus</name>
    <dbReference type="NCBI Taxonomy" id="1229156"/>
    <lineage>
        <taxon>Bacteria</taxon>
        <taxon>Pseudomonadati</taxon>
        <taxon>Pseudomonadota</taxon>
        <taxon>Alphaproteobacteria</taxon>
        <taxon>Rhodobacterales</taxon>
        <taxon>Roseobacteraceae</taxon>
        <taxon>Roseovarius</taxon>
    </lineage>
</organism>
<reference evidence="10 11" key="1">
    <citation type="submission" date="2024-10" db="EMBL/GenBank/DDBJ databases">
        <authorList>
            <person name="Yang X.-N."/>
        </authorList>
    </citation>
    <scope>NUCLEOTIDE SEQUENCE [LARGE SCALE GENOMIC DNA]</scope>
    <source>
        <strain evidence="10 11">CAU 1059</strain>
    </source>
</reference>
<dbReference type="Pfam" id="PF00512">
    <property type="entry name" value="HisKA"/>
    <property type="match status" value="1"/>
</dbReference>
<dbReference type="InterPro" id="IPR035965">
    <property type="entry name" value="PAS-like_dom_sf"/>
</dbReference>
<proteinExistence type="predicted"/>
<dbReference type="Gene3D" id="3.30.565.10">
    <property type="entry name" value="Histidine kinase-like ATPase, C-terminal domain"/>
    <property type="match status" value="1"/>
</dbReference>
<dbReference type="SMART" id="SM00388">
    <property type="entry name" value="HisKA"/>
    <property type="match status" value="1"/>
</dbReference>
<dbReference type="SUPFAM" id="SSF55874">
    <property type="entry name" value="ATPase domain of HSP90 chaperone/DNA topoisomerase II/histidine kinase"/>
    <property type="match status" value="1"/>
</dbReference>
<keyword evidence="5" id="KW-0547">Nucleotide-binding</keyword>
<keyword evidence="3" id="KW-0597">Phosphoprotein</keyword>
<name>A0ABW7I3I9_9RHOB</name>
<dbReference type="Pfam" id="PF02518">
    <property type="entry name" value="HATPase_c"/>
    <property type="match status" value="1"/>
</dbReference>
<dbReference type="InterPro" id="IPR036097">
    <property type="entry name" value="HisK_dim/P_sf"/>
</dbReference>
<dbReference type="PANTHER" id="PTHR43065">
    <property type="entry name" value="SENSOR HISTIDINE KINASE"/>
    <property type="match status" value="1"/>
</dbReference>
<gene>
    <name evidence="10" type="ORF">ACGRVM_02450</name>
</gene>
<evidence type="ECO:0000256" key="8">
    <source>
        <dbReference type="ARBA" id="ARBA00023012"/>
    </source>
</evidence>
<dbReference type="SUPFAM" id="SSF47384">
    <property type="entry name" value="Homodimeric domain of signal transducing histidine kinase"/>
    <property type="match status" value="1"/>
</dbReference>
<keyword evidence="7" id="KW-0067">ATP-binding</keyword>
<dbReference type="Proteomes" id="UP001607157">
    <property type="component" value="Unassembled WGS sequence"/>
</dbReference>
<evidence type="ECO:0000256" key="6">
    <source>
        <dbReference type="ARBA" id="ARBA00022777"/>
    </source>
</evidence>
<dbReference type="PANTHER" id="PTHR43065:SF10">
    <property type="entry name" value="PEROXIDE STRESS-ACTIVATED HISTIDINE KINASE MAK3"/>
    <property type="match status" value="1"/>
</dbReference>
<dbReference type="EC" id="2.7.13.3" evidence="2"/>
<dbReference type="RefSeq" id="WP_377169045.1">
    <property type="nucleotide sequence ID" value="NZ_JBHTJC010000001.1"/>
</dbReference>
<dbReference type="Gene3D" id="1.10.287.130">
    <property type="match status" value="1"/>
</dbReference>
<dbReference type="InterPro" id="IPR005467">
    <property type="entry name" value="His_kinase_dom"/>
</dbReference>
<evidence type="ECO:0000256" key="1">
    <source>
        <dbReference type="ARBA" id="ARBA00000085"/>
    </source>
</evidence>
<dbReference type="InterPro" id="IPR036890">
    <property type="entry name" value="HATPase_C_sf"/>
</dbReference>
<evidence type="ECO:0000256" key="2">
    <source>
        <dbReference type="ARBA" id="ARBA00012438"/>
    </source>
</evidence>
<dbReference type="CDD" id="cd00130">
    <property type="entry name" value="PAS"/>
    <property type="match status" value="1"/>
</dbReference>
<keyword evidence="6" id="KW-0418">Kinase</keyword>
<evidence type="ECO:0000313" key="11">
    <source>
        <dbReference type="Proteomes" id="UP001607157"/>
    </source>
</evidence>
<dbReference type="InterPro" id="IPR000014">
    <property type="entry name" value="PAS"/>
</dbReference>
<dbReference type="PROSITE" id="PS50109">
    <property type="entry name" value="HIS_KIN"/>
    <property type="match status" value="1"/>
</dbReference>
<evidence type="ECO:0000256" key="5">
    <source>
        <dbReference type="ARBA" id="ARBA00022741"/>
    </source>
</evidence>
<evidence type="ECO:0000256" key="4">
    <source>
        <dbReference type="ARBA" id="ARBA00022679"/>
    </source>
</evidence>
<comment type="caution">
    <text evidence="10">The sequence shown here is derived from an EMBL/GenBank/DDBJ whole genome shotgun (WGS) entry which is preliminary data.</text>
</comment>
<feature type="domain" description="Histidine kinase" evidence="9">
    <location>
        <begin position="149"/>
        <end position="366"/>
    </location>
</feature>
<dbReference type="InterPro" id="IPR003661">
    <property type="entry name" value="HisK_dim/P_dom"/>
</dbReference>
<keyword evidence="8" id="KW-0902">Two-component regulatory system</keyword>
<dbReference type="SUPFAM" id="SSF55785">
    <property type="entry name" value="PYP-like sensor domain (PAS domain)"/>
    <property type="match status" value="1"/>
</dbReference>
<dbReference type="CDD" id="cd00082">
    <property type="entry name" value="HisKA"/>
    <property type="match status" value="1"/>
</dbReference>
<dbReference type="InterPro" id="IPR003594">
    <property type="entry name" value="HATPase_dom"/>
</dbReference>
<dbReference type="PRINTS" id="PR00344">
    <property type="entry name" value="BCTRLSENSOR"/>
</dbReference>
<comment type="catalytic activity">
    <reaction evidence="1">
        <text>ATP + protein L-histidine = ADP + protein N-phospho-L-histidine.</text>
        <dbReference type="EC" id="2.7.13.3"/>
    </reaction>
</comment>